<organism evidence="4">
    <name type="scientific">uncultured Desulfovibrio sp</name>
    <dbReference type="NCBI Taxonomy" id="167968"/>
    <lineage>
        <taxon>Bacteria</taxon>
        <taxon>Pseudomonadati</taxon>
        <taxon>Thermodesulfobacteriota</taxon>
        <taxon>Desulfovibrionia</taxon>
        <taxon>Desulfovibrionales</taxon>
        <taxon>Desulfovibrionaceae</taxon>
        <taxon>Desulfovibrio</taxon>
        <taxon>environmental samples</taxon>
    </lineage>
</organism>
<proteinExistence type="predicted"/>
<dbReference type="EMBL" id="FMJC01000002">
    <property type="protein sequence ID" value="SCM72876.1"/>
    <property type="molecule type" value="Genomic_DNA"/>
</dbReference>
<gene>
    <name evidence="4" type="primary">cbiKp</name>
    <name evidence="4" type="ORF">KL86DES1_20892</name>
</gene>
<dbReference type="AlphaFoldDB" id="A0A212L5S3"/>
<evidence type="ECO:0000256" key="2">
    <source>
        <dbReference type="PIRSR" id="PIRSR033579-3"/>
    </source>
</evidence>
<feature type="signal peptide" evidence="3">
    <location>
        <begin position="1"/>
        <end position="31"/>
    </location>
</feature>
<sequence>MPRILSHVGLRPLLFVLLLLAALAVHGTSYATDAAAPKEGILLVAFGTSVPEAQPAFKAVDAEFKKAFPGAPVVWAYTSQIIRKKLAAQGHPVGSISDGMAQLAKDGVKVVRVQSLHVLAGEEFTELERAVLLDVSKNPGRFEAVFMGRPMLESKPDAQELLAAILADTKSQRGKNTALVLMGHGQSHGRADLAFEGVRAVFTATDKNIHMATVEGARSIEDLLKELKAAKVKHVVIAPLMLVAGDHARNDLAGDEDDSWASQLKKAGIKVDTHIKGLGETPGAAAILVRHAKDSTDDLTKEPKKP</sequence>
<reference evidence="4" key="1">
    <citation type="submission" date="2016-08" db="EMBL/GenBank/DDBJ databases">
        <authorList>
            <person name="Seilhamer J.J."/>
        </authorList>
    </citation>
    <scope>NUCLEOTIDE SEQUENCE</scope>
    <source>
        <strain evidence="4">86-1</strain>
    </source>
</reference>
<dbReference type="Gene3D" id="3.40.50.1400">
    <property type="match status" value="2"/>
</dbReference>
<dbReference type="InterPro" id="IPR010388">
    <property type="entry name" value="Anaerobic_Co-chelatase"/>
</dbReference>
<dbReference type="GO" id="GO:0019251">
    <property type="term" value="P:anaerobic cobalamin biosynthetic process"/>
    <property type="evidence" value="ECO:0007669"/>
    <property type="project" value="InterPro"/>
</dbReference>
<dbReference type="RefSeq" id="WP_179980414.1">
    <property type="nucleotide sequence ID" value="NZ_LT608333.1"/>
</dbReference>
<dbReference type="GO" id="GO:0051266">
    <property type="term" value="F:sirohydrochlorin ferrochelatase activity"/>
    <property type="evidence" value="ECO:0007669"/>
    <property type="project" value="UniProtKB-EC"/>
</dbReference>
<dbReference type="GO" id="GO:0046872">
    <property type="term" value="F:metal ion binding"/>
    <property type="evidence" value="ECO:0007669"/>
    <property type="project" value="UniProtKB-KW"/>
</dbReference>
<evidence type="ECO:0000313" key="4">
    <source>
        <dbReference type="EMBL" id="SCM72876.1"/>
    </source>
</evidence>
<dbReference type="EC" id="4.99.1.3" evidence="4"/>
<dbReference type="GO" id="GO:0016852">
    <property type="term" value="F:sirohydrochlorin cobaltochelatase activity"/>
    <property type="evidence" value="ECO:0007669"/>
    <property type="project" value="UniProtKB-EC"/>
</dbReference>
<protein>
    <submittedName>
        <fullName evidence="4">Sirohydrochlorin cobaltochelatase CbiKP</fullName>
        <ecNumber evidence="4">4.99.1.3</ecNumber>
        <ecNumber evidence="4">4.99.1.4</ecNumber>
    </submittedName>
</protein>
<keyword evidence="2" id="KW-0479">Metal-binding</keyword>
<feature type="chain" id="PRO_5013369987" evidence="3">
    <location>
        <begin position="32"/>
        <end position="306"/>
    </location>
</feature>
<evidence type="ECO:0000256" key="3">
    <source>
        <dbReference type="SAM" id="SignalP"/>
    </source>
</evidence>
<keyword evidence="4" id="KW-0456">Lyase</keyword>
<feature type="active site" description="Proton acceptor" evidence="1">
    <location>
        <position position="184"/>
    </location>
</feature>
<accession>A0A212L5S3</accession>
<dbReference type="Pfam" id="PF06180">
    <property type="entry name" value="CbiK"/>
    <property type="match status" value="1"/>
</dbReference>
<dbReference type="SUPFAM" id="SSF53800">
    <property type="entry name" value="Chelatase"/>
    <property type="match status" value="1"/>
</dbReference>
<dbReference type="PIRSF" id="PIRSF033579">
    <property type="entry name" value="Anaer_Co_chel"/>
    <property type="match status" value="1"/>
</dbReference>
<dbReference type="CDD" id="cd03413">
    <property type="entry name" value="CbiK_C"/>
    <property type="match status" value="1"/>
</dbReference>
<feature type="binding site" evidence="2">
    <location>
        <position position="215"/>
    </location>
    <ligand>
        <name>Co(2+)</name>
        <dbReference type="ChEBI" id="CHEBI:48828"/>
    </ligand>
</feature>
<feature type="binding site" evidence="2">
    <location>
        <position position="184"/>
    </location>
    <ligand>
        <name>Co(2+)</name>
        <dbReference type="ChEBI" id="CHEBI:48828"/>
    </ligand>
</feature>
<dbReference type="EC" id="4.99.1.4" evidence="4"/>
<keyword evidence="2" id="KW-0170">Cobalt</keyword>
<feature type="binding site" evidence="2">
    <location>
        <position position="247"/>
    </location>
    <ligand>
        <name>Co(2+)</name>
        <dbReference type="ChEBI" id="CHEBI:48828"/>
    </ligand>
</feature>
<name>A0A212L5S3_9BACT</name>
<evidence type="ECO:0000256" key="1">
    <source>
        <dbReference type="PIRSR" id="PIRSR033579-1"/>
    </source>
</evidence>
<keyword evidence="3" id="KW-0732">Signal</keyword>